<dbReference type="Proteomes" id="UP000671873">
    <property type="component" value="Segment"/>
</dbReference>
<sequence length="111" mass="12902">MSSRIRMSFSRTFIGSILDIIFEIILLESGVDSQVKRRDFVLLEAFITKGVIDQMENSPNLVYVSTEYNEILLRSEESQIDTFDLLKDIERFVEDVGIVGFEFVVHWNFSI</sequence>
<protein>
    <submittedName>
        <fullName evidence="1">Uncharacterized protein</fullName>
    </submittedName>
</protein>
<organism evidence="1 2">
    <name type="scientific">Agrobacterium phage OLIVR5</name>
    <dbReference type="NCBI Taxonomy" id="2723773"/>
    <lineage>
        <taxon>Viruses</taxon>
        <taxon>Duplodnaviria</taxon>
        <taxon>Heunggongvirae</taxon>
        <taxon>Uroviricota</taxon>
        <taxon>Caudoviricetes</taxon>
        <taxon>Pootjesviridae</taxon>
        <taxon>Heverleevirus</taxon>
        <taxon>Heverleevirus OLIVR5</taxon>
    </lineage>
</organism>
<proteinExistence type="predicted"/>
<accession>A0A858MT51</accession>
<reference evidence="1 2" key="1">
    <citation type="submission" date="2020-03" db="EMBL/GenBank/DDBJ databases">
        <authorList>
            <person name="Holtappels D."/>
            <person name="Bomans J.P.J."/>
            <person name="Lavigne R."/>
            <person name="Wagemans J."/>
        </authorList>
    </citation>
    <scope>NUCLEOTIDE SEQUENCE [LARGE SCALE GENOMIC DNA]</scope>
    <source>
        <strain evidence="1 2">OLIVR5</strain>
    </source>
</reference>
<evidence type="ECO:0000313" key="2">
    <source>
        <dbReference type="Proteomes" id="UP000671873"/>
    </source>
</evidence>
<dbReference type="EMBL" id="MT234342">
    <property type="protein sequence ID" value="QIW87769.1"/>
    <property type="molecule type" value="Genomic_DNA"/>
</dbReference>
<gene>
    <name evidence="1" type="ORF">Ab1vBOLIVR5_gp121c</name>
</gene>
<name>A0A858MT51_9CAUD</name>
<evidence type="ECO:0000313" key="1">
    <source>
        <dbReference type="EMBL" id="QIW87769.1"/>
    </source>
</evidence>
<keyword evidence="2" id="KW-1185">Reference proteome</keyword>